<evidence type="ECO:0008006" key="4">
    <source>
        <dbReference type="Google" id="ProtNLM"/>
    </source>
</evidence>
<dbReference type="InParanoid" id="A0A409YB17"/>
<evidence type="ECO:0000256" key="1">
    <source>
        <dbReference type="SAM" id="MobiDB-lite"/>
    </source>
</evidence>
<name>A0A409YB17_9AGAR</name>
<dbReference type="STRING" id="231916.A0A409YB17"/>
<proteinExistence type="predicted"/>
<evidence type="ECO:0000313" key="2">
    <source>
        <dbReference type="EMBL" id="PPR00206.1"/>
    </source>
</evidence>
<comment type="caution">
    <text evidence="2">The sequence shown here is derived from an EMBL/GenBank/DDBJ whole genome shotgun (WGS) entry which is preliminary data.</text>
</comment>
<protein>
    <recommendedName>
        <fullName evidence="4">Protein kinase domain-containing protein</fullName>
    </recommendedName>
</protein>
<feature type="non-terminal residue" evidence="2">
    <location>
        <position position="1"/>
    </location>
</feature>
<gene>
    <name evidence="2" type="ORF">CVT26_009039</name>
</gene>
<accession>A0A409YB17</accession>
<reference evidence="2 3" key="1">
    <citation type="journal article" date="2018" name="Evol. Lett.">
        <title>Horizontal gene cluster transfer increased hallucinogenic mushroom diversity.</title>
        <authorList>
            <person name="Reynolds H.T."/>
            <person name="Vijayakumar V."/>
            <person name="Gluck-Thaler E."/>
            <person name="Korotkin H.B."/>
            <person name="Matheny P.B."/>
            <person name="Slot J.C."/>
        </authorList>
    </citation>
    <scope>NUCLEOTIDE SEQUENCE [LARGE SCALE GENOMIC DNA]</scope>
    <source>
        <strain evidence="2 3">SRW20</strain>
    </source>
</reference>
<keyword evidence="3" id="KW-1185">Reference proteome</keyword>
<sequence>IPREELVLLDEVYVREDGSYRIHSARRSGQVVAIQVYTGNLPKERCLRAARFYRNLAHPFIPFLSGISSNILVFNEVFDGTLVHVLQQALHQGEKEGLALGTQTVMSFSSALDYLQGLDFPLASIEADRFVPMVSNRKIVISFDMDEVELRQNFGLNTEDALRTFHALCQLTFDAARKVHYEILTPDDPTESDHEPLGSLPSDSDRLHPDERRAVPPLAARRLSASSSSSMLNTSLQEPSIVSNELSIVQSRQEVVWKPSSDKSLQEISHDYKALLKEVSSSLDYAVPRRQDLSPAKSGHRCPGYNRIEIRLAPDTRRSEIISHATPTLDEICVDTF</sequence>
<organism evidence="2 3">
    <name type="scientific">Gymnopilus dilepis</name>
    <dbReference type="NCBI Taxonomy" id="231916"/>
    <lineage>
        <taxon>Eukaryota</taxon>
        <taxon>Fungi</taxon>
        <taxon>Dikarya</taxon>
        <taxon>Basidiomycota</taxon>
        <taxon>Agaricomycotina</taxon>
        <taxon>Agaricomycetes</taxon>
        <taxon>Agaricomycetidae</taxon>
        <taxon>Agaricales</taxon>
        <taxon>Agaricineae</taxon>
        <taxon>Hymenogastraceae</taxon>
        <taxon>Gymnopilus</taxon>
    </lineage>
</organism>
<feature type="region of interest" description="Disordered" evidence="1">
    <location>
        <begin position="185"/>
        <end position="210"/>
    </location>
</feature>
<dbReference type="Proteomes" id="UP000284706">
    <property type="component" value="Unassembled WGS sequence"/>
</dbReference>
<evidence type="ECO:0000313" key="3">
    <source>
        <dbReference type="Proteomes" id="UP000284706"/>
    </source>
</evidence>
<dbReference type="EMBL" id="NHYE01001021">
    <property type="protein sequence ID" value="PPR00206.1"/>
    <property type="molecule type" value="Genomic_DNA"/>
</dbReference>
<dbReference type="OrthoDB" id="3026831at2759"/>
<dbReference type="AlphaFoldDB" id="A0A409YB17"/>